<organism evidence="1 2">
    <name type="scientific">Liquorilactobacillus ghanensis DSM 18630</name>
    <dbReference type="NCBI Taxonomy" id="1423750"/>
    <lineage>
        <taxon>Bacteria</taxon>
        <taxon>Bacillati</taxon>
        <taxon>Bacillota</taxon>
        <taxon>Bacilli</taxon>
        <taxon>Lactobacillales</taxon>
        <taxon>Lactobacillaceae</taxon>
        <taxon>Liquorilactobacillus</taxon>
    </lineage>
</organism>
<evidence type="ECO:0000313" key="2">
    <source>
        <dbReference type="Proteomes" id="UP000051451"/>
    </source>
</evidence>
<dbReference type="AlphaFoldDB" id="A0A0R1VPD8"/>
<dbReference type="EMBL" id="AZGB01000005">
    <property type="protein sequence ID" value="KRM07626.1"/>
    <property type="molecule type" value="Genomic_DNA"/>
</dbReference>
<dbReference type="Proteomes" id="UP000051451">
    <property type="component" value="Unassembled WGS sequence"/>
</dbReference>
<gene>
    <name evidence="1" type="ORF">FC89_GL000065</name>
</gene>
<evidence type="ECO:0008006" key="3">
    <source>
        <dbReference type="Google" id="ProtNLM"/>
    </source>
</evidence>
<dbReference type="GeneID" id="98318131"/>
<protein>
    <recommendedName>
        <fullName evidence="3">YolD-like protein</fullName>
    </recommendedName>
</protein>
<reference evidence="1 2" key="1">
    <citation type="journal article" date="2015" name="Genome Announc.">
        <title>Expanding the biotechnology potential of lactobacilli through comparative genomics of 213 strains and associated genera.</title>
        <authorList>
            <person name="Sun Z."/>
            <person name="Harris H.M."/>
            <person name="McCann A."/>
            <person name="Guo C."/>
            <person name="Argimon S."/>
            <person name="Zhang W."/>
            <person name="Yang X."/>
            <person name="Jeffery I.B."/>
            <person name="Cooney J.C."/>
            <person name="Kagawa T.F."/>
            <person name="Liu W."/>
            <person name="Song Y."/>
            <person name="Salvetti E."/>
            <person name="Wrobel A."/>
            <person name="Rasinkangas P."/>
            <person name="Parkhill J."/>
            <person name="Rea M.C."/>
            <person name="O'Sullivan O."/>
            <person name="Ritari J."/>
            <person name="Douillard F.P."/>
            <person name="Paul Ross R."/>
            <person name="Yang R."/>
            <person name="Briner A.E."/>
            <person name="Felis G.E."/>
            <person name="de Vos W.M."/>
            <person name="Barrangou R."/>
            <person name="Klaenhammer T.R."/>
            <person name="Caufield P.W."/>
            <person name="Cui Y."/>
            <person name="Zhang H."/>
            <person name="O'Toole P.W."/>
        </authorList>
    </citation>
    <scope>NUCLEOTIDE SEQUENCE [LARGE SCALE GENOMIC DNA]</scope>
    <source>
        <strain evidence="1 2">DSM 18630</strain>
    </source>
</reference>
<proteinExistence type="predicted"/>
<name>A0A0R1VPD8_9LACO</name>
<keyword evidence="2" id="KW-1185">Reference proteome</keyword>
<dbReference type="RefSeq" id="WP_057870871.1">
    <property type="nucleotide sequence ID" value="NZ_AZGB01000005.1"/>
</dbReference>
<accession>A0A0R1VPD8</accession>
<dbReference type="STRING" id="1423750.FC89_GL000065"/>
<evidence type="ECO:0000313" key="1">
    <source>
        <dbReference type="EMBL" id="KRM07626.1"/>
    </source>
</evidence>
<comment type="caution">
    <text evidence="1">The sequence shown here is derived from an EMBL/GenBank/DDBJ whole genome shotgun (WGS) entry which is preliminary data.</text>
</comment>
<sequence>MIEIKQNKWFQLPTNFYRQIQTIYKTPATQTLHPQMPTFQLKLFIQQAFEKKQLITVWLTDQQHNEYSVTGKIKHQFLQKNSFLIKTQQQGLTYLANLSQIKYLSLADPKSMINTYDTDEAELANKERL</sequence>
<dbReference type="PATRIC" id="fig|1423750.3.peg.66"/>
<dbReference type="OrthoDB" id="2296908at2"/>